<proteinExistence type="predicted"/>
<evidence type="ECO:0000313" key="2">
    <source>
        <dbReference type="EMBL" id="PIO68411.1"/>
    </source>
</evidence>
<feature type="domain" description="Sorting nexin protein WASP-binding" evidence="1">
    <location>
        <begin position="1"/>
        <end position="41"/>
    </location>
</feature>
<evidence type="ECO:0000259" key="1">
    <source>
        <dbReference type="Pfam" id="PF10456"/>
    </source>
</evidence>
<reference evidence="2 3" key="1">
    <citation type="submission" date="2015-09" db="EMBL/GenBank/DDBJ databases">
        <title>Draft genome of the parasitic nematode Teladorsagia circumcincta isolate WARC Sus (inbred).</title>
        <authorList>
            <person name="Mitreva M."/>
        </authorList>
    </citation>
    <scope>NUCLEOTIDE SEQUENCE [LARGE SCALE GENOMIC DNA]</scope>
    <source>
        <strain evidence="2 3">S</strain>
    </source>
</reference>
<name>A0A2G9UDX4_TELCI</name>
<dbReference type="OrthoDB" id="10254720at2759"/>
<dbReference type="InterPro" id="IPR019497">
    <property type="entry name" value="Sorting_nexin_WASP-bd-dom"/>
</dbReference>
<dbReference type="AlphaFoldDB" id="A0A2G9UDX4"/>
<dbReference type="Proteomes" id="UP000230423">
    <property type="component" value="Unassembled WGS sequence"/>
</dbReference>
<organism evidence="2 3">
    <name type="scientific">Teladorsagia circumcincta</name>
    <name type="common">Brown stomach worm</name>
    <name type="synonym">Ostertagia circumcincta</name>
    <dbReference type="NCBI Taxonomy" id="45464"/>
    <lineage>
        <taxon>Eukaryota</taxon>
        <taxon>Metazoa</taxon>
        <taxon>Ecdysozoa</taxon>
        <taxon>Nematoda</taxon>
        <taxon>Chromadorea</taxon>
        <taxon>Rhabditida</taxon>
        <taxon>Rhabditina</taxon>
        <taxon>Rhabditomorpha</taxon>
        <taxon>Strongyloidea</taxon>
        <taxon>Trichostrongylidae</taxon>
        <taxon>Teladorsagia</taxon>
    </lineage>
</organism>
<dbReference type="InterPro" id="IPR027267">
    <property type="entry name" value="AH/BAR_dom_sf"/>
</dbReference>
<accession>A0A2G9UDX4</accession>
<dbReference type="Gene3D" id="1.20.1270.60">
    <property type="entry name" value="Arfaptin homology (AH) domain/BAR domain"/>
    <property type="match status" value="1"/>
</dbReference>
<protein>
    <recommendedName>
        <fullName evidence="1">Sorting nexin protein WASP-binding domain-containing protein</fullName>
    </recommendedName>
</protein>
<evidence type="ECO:0000313" key="3">
    <source>
        <dbReference type="Proteomes" id="UP000230423"/>
    </source>
</evidence>
<dbReference type="Pfam" id="PF10456">
    <property type="entry name" value="BAR_3_WASP_bdg"/>
    <property type="match status" value="1"/>
</dbReference>
<sequence>MNHLNTEKIEDVRVTMHTYLKRQADFYQKMANTLNEMAKLYEF</sequence>
<keyword evidence="3" id="KW-1185">Reference proteome</keyword>
<dbReference type="EMBL" id="KZ347110">
    <property type="protein sequence ID" value="PIO68411.1"/>
    <property type="molecule type" value="Genomic_DNA"/>
</dbReference>
<gene>
    <name evidence="2" type="ORF">TELCIR_09805</name>
</gene>